<dbReference type="GO" id="GO:0005762">
    <property type="term" value="C:mitochondrial large ribosomal subunit"/>
    <property type="evidence" value="ECO:0007669"/>
    <property type="project" value="TreeGrafter"/>
</dbReference>
<sequence length="180" mass="21369">MWRRAPGQMSWRSYSHKGATSRFPTKFNPVRSASNPKIQLPKGKLVYNPAPSAPNPYNTPAAFLPKDSSRKVKYDDKAYSVEDMPLLQPEPSKKYHLTEEDVIKIQELRNSDPEKWTRRALAKEFNCSEFFISLASEPRQDQKEEMDRRLQVIKSLWTENRARERRNRQRRRELWLRDGY</sequence>
<dbReference type="GO" id="GO:0003735">
    <property type="term" value="F:structural constituent of ribosome"/>
    <property type="evidence" value="ECO:0007669"/>
    <property type="project" value="TreeGrafter"/>
</dbReference>
<dbReference type="AlphaFoldDB" id="A0A060T6R9"/>
<gene>
    <name evidence="2" type="ORF">GNLVRS02_ARAD1C22462g</name>
</gene>
<dbReference type="InterPro" id="IPR024388">
    <property type="entry name" value="Ribosomal_mL58"/>
</dbReference>
<dbReference type="PANTHER" id="PTHR28266:SF1">
    <property type="entry name" value="LARGE RIBOSOMAL SUBUNIT PROTEIN ML58"/>
    <property type="match status" value="1"/>
</dbReference>
<dbReference type="PhylomeDB" id="A0A060T6R9"/>
<reference evidence="2" key="1">
    <citation type="submission" date="2014-02" db="EMBL/GenBank/DDBJ databases">
        <authorList>
            <person name="Genoscope - CEA"/>
        </authorList>
    </citation>
    <scope>NUCLEOTIDE SEQUENCE</scope>
    <source>
        <strain evidence="2">LS3</strain>
    </source>
</reference>
<evidence type="ECO:0000256" key="1">
    <source>
        <dbReference type="SAM" id="MobiDB-lite"/>
    </source>
</evidence>
<organism evidence="2">
    <name type="scientific">Blastobotrys adeninivorans</name>
    <name type="common">Yeast</name>
    <name type="synonym">Arxula adeninivorans</name>
    <dbReference type="NCBI Taxonomy" id="409370"/>
    <lineage>
        <taxon>Eukaryota</taxon>
        <taxon>Fungi</taxon>
        <taxon>Dikarya</taxon>
        <taxon>Ascomycota</taxon>
        <taxon>Saccharomycotina</taxon>
        <taxon>Dipodascomycetes</taxon>
        <taxon>Dipodascales</taxon>
        <taxon>Trichomonascaceae</taxon>
        <taxon>Blastobotrys</taxon>
    </lineage>
</organism>
<name>A0A060T6R9_BLAAD</name>
<accession>A0A060T6R9</accession>
<dbReference type="Pfam" id="PF12824">
    <property type="entry name" value="MRP-L20"/>
    <property type="match status" value="1"/>
</dbReference>
<evidence type="ECO:0000313" key="2">
    <source>
        <dbReference type="EMBL" id="CDP34876.1"/>
    </source>
</evidence>
<dbReference type="PANTHER" id="PTHR28266">
    <property type="entry name" value="54S RIBOSOMAL PROTEIN L20, MITOCHONDRIAL"/>
    <property type="match status" value="1"/>
</dbReference>
<feature type="region of interest" description="Disordered" evidence="1">
    <location>
        <begin position="1"/>
        <end position="43"/>
    </location>
</feature>
<dbReference type="EMBL" id="HG937693">
    <property type="protein sequence ID" value="CDP34876.1"/>
    <property type="molecule type" value="Genomic_DNA"/>
</dbReference>
<reference evidence="2" key="2">
    <citation type="submission" date="2014-06" db="EMBL/GenBank/DDBJ databases">
        <title>The complete genome of Blastobotrys (Arxula) adeninivorans LS3 - a yeast of biotechnological interest.</title>
        <authorList>
            <person name="Kunze G."/>
            <person name="Gaillardin C."/>
            <person name="Czernicka M."/>
            <person name="Durrens P."/>
            <person name="Martin T."/>
            <person name="Boer E."/>
            <person name="Gabaldon T."/>
            <person name="Cruz J."/>
            <person name="Talla E."/>
            <person name="Marck C."/>
            <person name="Goffeau A."/>
            <person name="Barbe V."/>
            <person name="Baret P."/>
            <person name="Baronian K."/>
            <person name="Beier S."/>
            <person name="Bleykasten C."/>
            <person name="Bode R."/>
            <person name="Casaregola S."/>
            <person name="Despons L."/>
            <person name="Fairhead C."/>
            <person name="Giersberg M."/>
            <person name="Gierski P."/>
            <person name="Hahnel U."/>
            <person name="Hartmann A."/>
            <person name="Jankowska D."/>
            <person name="Jubin C."/>
            <person name="Jung P."/>
            <person name="Lafontaine I."/>
            <person name="Leh-Louis V."/>
            <person name="Lemaire M."/>
            <person name="Marcet-Houben M."/>
            <person name="Mascher M."/>
            <person name="Morel G."/>
            <person name="Richard G.-F."/>
            <person name="Riechen J."/>
            <person name="Sacerdot C."/>
            <person name="Sarkar A."/>
            <person name="Savel G."/>
            <person name="Schacherer J."/>
            <person name="Sherman D."/>
            <person name="Straub M.-L."/>
            <person name="Stein N."/>
            <person name="Thierry A."/>
            <person name="Trautwein-Schult A."/>
            <person name="Westhof E."/>
            <person name="Worch S."/>
            <person name="Dujon B."/>
            <person name="Souciet J.-L."/>
            <person name="Wincker P."/>
            <person name="Scholz U."/>
            <person name="Neuveglise N."/>
        </authorList>
    </citation>
    <scope>NUCLEOTIDE SEQUENCE</scope>
    <source>
        <strain evidence="2">LS3</strain>
    </source>
</reference>
<proteinExistence type="predicted"/>
<protein>
    <submittedName>
        <fullName evidence="2">ARAD1C22462p</fullName>
    </submittedName>
</protein>